<dbReference type="EMBL" id="LCBS01000013">
    <property type="protein sequence ID" value="KKS16749.1"/>
    <property type="molecule type" value="Genomic_DNA"/>
</dbReference>
<dbReference type="InterPro" id="IPR036165">
    <property type="entry name" value="YefM-like_sf"/>
</dbReference>
<protein>
    <recommendedName>
        <fullName evidence="2">Antitoxin</fullName>
    </recommendedName>
</protein>
<comment type="similarity">
    <text evidence="1 2">Belongs to the phD/YefM antitoxin family.</text>
</comment>
<dbReference type="Proteomes" id="UP000034163">
    <property type="component" value="Unassembled WGS sequence"/>
</dbReference>
<sequence length="80" mass="9076">MAKTISASKAKNNFGYLLEEVYVKGKSITITKNNKPIARISPIYSYEQTDPTPSLSLTDSEYKKVIAGVKEFRETFKFSY</sequence>
<accession>A0A0G0WVG4</accession>
<evidence type="ECO:0000256" key="2">
    <source>
        <dbReference type="RuleBase" id="RU362080"/>
    </source>
</evidence>
<reference evidence="3 4" key="1">
    <citation type="journal article" date="2015" name="Nature">
        <title>rRNA introns, odd ribosomes, and small enigmatic genomes across a large radiation of phyla.</title>
        <authorList>
            <person name="Brown C.T."/>
            <person name="Hug L.A."/>
            <person name="Thomas B.C."/>
            <person name="Sharon I."/>
            <person name="Castelle C.J."/>
            <person name="Singh A."/>
            <person name="Wilkins M.J."/>
            <person name="Williams K.H."/>
            <person name="Banfield J.F."/>
        </authorList>
    </citation>
    <scope>NUCLEOTIDE SEQUENCE [LARGE SCALE GENOMIC DNA]</scope>
</reference>
<evidence type="ECO:0000256" key="1">
    <source>
        <dbReference type="ARBA" id="ARBA00009981"/>
    </source>
</evidence>
<comment type="function">
    <text evidence="2">Antitoxin component of a type II toxin-antitoxin (TA) system.</text>
</comment>
<evidence type="ECO:0000313" key="3">
    <source>
        <dbReference type="EMBL" id="KKS16749.1"/>
    </source>
</evidence>
<name>A0A0G0WVG4_UNCKA</name>
<comment type="caution">
    <text evidence="3">The sequence shown here is derived from an EMBL/GenBank/DDBJ whole genome shotgun (WGS) entry which is preliminary data.</text>
</comment>
<dbReference type="Gene3D" id="3.40.1620.10">
    <property type="entry name" value="YefM-like domain"/>
    <property type="match status" value="1"/>
</dbReference>
<dbReference type="SUPFAM" id="SSF143120">
    <property type="entry name" value="YefM-like"/>
    <property type="match status" value="1"/>
</dbReference>
<dbReference type="InterPro" id="IPR006442">
    <property type="entry name" value="Antitoxin_Phd/YefM"/>
</dbReference>
<evidence type="ECO:0000313" key="4">
    <source>
        <dbReference type="Proteomes" id="UP000034163"/>
    </source>
</evidence>
<gene>
    <name evidence="3" type="ORF">UU72_C0013G0012</name>
</gene>
<organism evidence="3 4">
    <name type="scientific">candidate division WWE3 bacterium GW2011_GWB1_41_6</name>
    <dbReference type="NCBI Taxonomy" id="1619112"/>
    <lineage>
        <taxon>Bacteria</taxon>
        <taxon>Katanobacteria</taxon>
    </lineage>
</organism>
<proteinExistence type="inferred from homology"/>
<dbReference type="NCBIfam" id="TIGR01552">
    <property type="entry name" value="phd_fam"/>
    <property type="match status" value="1"/>
</dbReference>
<dbReference type="AlphaFoldDB" id="A0A0G0WVG4"/>
<dbReference type="Pfam" id="PF02604">
    <property type="entry name" value="PhdYeFM_antitox"/>
    <property type="match status" value="1"/>
</dbReference>